<dbReference type="Pfam" id="PF24681">
    <property type="entry name" value="Kelch_KLHDC2_KLHL20_DRC7"/>
    <property type="match status" value="1"/>
</dbReference>
<dbReference type="SUPFAM" id="SSF54695">
    <property type="entry name" value="POZ domain"/>
    <property type="match status" value="1"/>
</dbReference>
<feature type="domain" description="BTB" evidence="4">
    <location>
        <begin position="81"/>
        <end position="167"/>
    </location>
</feature>
<dbReference type="SUPFAM" id="SSF50965">
    <property type="entry name" value="Galactose oxidase, central domain"/>
    <property type="match status" value="1"/>
</dbReference>
<protein>
    <submittedName>
        <fullName evidence="6">BTB domain-containing protein</fullName>
    </submittedName>
</protein>
<proteinExistence type="predicted"/>
<dbReference type="Pfam" id="PF01344">
    <property type="entry name" value="Kelch_1"/>
    <property type="match status" value="2"/>
</dbReference>
<dbReference type="Pfam" id="PF07707">
    <property type="entry name" value="BACK"/>
    <property type="match status" value="1"/>
</dbReference>
<dbReference type="InterPro" id="IPR000210">
    <property type="entry name" value="BTB/POZ_dom"/>
</dbReference>
<evidence type="ECO:0000259" key="4">
    <source>
        <dbReference type="PROSITE" id="PS50097"/>
    </source>
</evidence>
<dbReference type="AlphaFoldDB" id="A0A914VYK5"/>
<keyword evidence="5" id="KW-1185">Reference proteome</keyword>
<evidence type="ECO:0000313" key="6">
    <source>
        <dbReference type="WBParaSite" id="PSAMB.scaffold274size59727.g4274.t1"/>
    </source>
</evidence>
<sequence length="778" mass="85485">MLNGNGPTIEEVEVEPEPDATMGLVAKRTRLAVSFRADETDAWGAEVIDERDNYPLIYRDPRQSDSIAKRLNTFRKNRELCDVVLFVNEREIWAHKAVLAAVSPALFDMFKGDVGSDEQNEVTPRAAGFVPSMPATGPSYFEFPQGDFDCFDSLVTYAYTSCLEIRSKKVAELYKTACALRVQACAKACAAYLAQTLSVGNCIGIRKCANYTNDVLLASTVDTFLKEHVAEVVENSLEFTQLPCIKVRVIIRSDQIAKEAGTVLAEKALIWLQTQHHFDRLEHHIENLVDKTHLLYMDDDQSLQDCHDMDERSSVGSCDLVQDYKRSGSARRSISTTGSLGVVASQHHVTGATSVRINASRTGNRYSSCESLNSLSSTSSENTEEVEWKLIAVTQTSDQYWVAVAILHRRLIALSIRVSDNEDLKTLHHIDATTERQILDRAVLLADLVNGTVSKVPLPTMNQARCSVGAACLADKVVVCGGYDRGECLRTVEQYDAVTDVWSFLPSMLSERGRFDAVVAGGKLFAVAGSNGTNDLSTVECYDPHTAKWTHVAPLKLARSHNGCASVNDIVYCVGGCNEQNVLRQCERYLPDKDVWEPIASLNIGRYQAGCTSWRDMIVACGGCDRWSCTDSVELYDPRTNAWRQISSLKSPRRGCSVAVVNDQLYVIGGSDGVQSLATVEILDLVTASWRSGPELTTARANVHAVVTADNVVYAVGGFNGKQFLSSMEILEPGATEWRNWRPKMDQYGISEDPVGETMEGGDEGLGLDNLSIGNSSD</sequence>
<name>A0A914VYK5_9BILA</name>
<dbReference type="Gene3D" id="3.30.710.10">
    <property type="entry name" value="Potassium Channel Kv1.1, Chain A"/>
    <property type="match status" value="1"/>
</dbReference>
<evidence type="ECO:0000256" key="2">
    <source>
        <dbReference type="ARBA" id="ARBA00022737"/>
    </source>
</evidence>
<dbReference type="Pfam" id="PF00651">
    <property type="entry name" value="BTB"/>
    <property type="match status" value="1"/>
</dbReference>
<reference evidence="6" key="1">
    <citation type="submission" date="2022-11" db="UniProtKB">
        <authorList>
            <consortium name="WormBaseParasite"/>
        </authorList>
    </citation>
    <scope>IDENTIFICATION</scope>
</reference>
<evidence type="ECO:0000256" key="1">
    <source>
        <dbReference type="ARBA" id="ARBA00022441"/>
    </source>
</evidence>
<dbReference type="InterPro" id="IPR011043">
    <property type="entry name" value="Gal_Oxase/kelch_b-propeller"/>
</dbReference>
<dbReference type="PANTHER" id="PTHR24412">
    <property type="entry name" value="KELCH PROTEIN"/>
    <property type="match status" value="1"/>
</dbReference>
<evidence type="ECO:0000256" key="3">
    <source>
        <dbReference type="SAM" id="MobiDB-lite"/>
    </source>
</evidence>
<accession>A0A914VYK5</accession>
<dbReference type="InterPro" id="IPR015915">
    <property type="entry name" value="Kelch-typ_b-propeller"/>
</dbReference>
<dbReference type="SMART" id="SM00875">
    <property type="entry name" value="BACK"/>
    <property type="match status" value="1"/>
</dbReference>
<dbReference type="PROSITE" id="PS50097">
    <property type="entry name" value="BTB"/>
    <property type="match status" value="1"/>
</dbReference>
<keyword evidence="2" id="KW-0677">Repeat</keyword>
<dbReference type="SMART" id="SM00225">
    <property type="entry name" value="BTB"/>
    <property type="match status" value="1"/>
</dbReference>
<feature type="region of interest" description="Disordered" evidence="3">
    <location>
        <begin position="751"/>
        <end position="778"/>
    </location>
</feature>
<dbReference type="SMART" id="SM00612">
    <property type="entry name" value="Kelch"/>
    <property type="match status" value="6"/>
</dbReference>
<dbReference type="InterPro" id="IPR011705">
    <property type="entry name" value="BACK"/>
</dbReference>
<dbReference type="InterPro" id="IPR006652">
    <property type="entry name" value="Kelch_1"/>
</dbReference>
<dbReference type="Gene3D" id="2.120.10.80">
    <property type="entry name" value="Kelch-type beta propeller"/>
    <property type="match status" value="2"/>
</dbReference>
<dbReference type="Gene3D" id="1.25.40.420">
    <property type="match status" value="1"/>
</dbReference>
<dbReference type="PANTHER" id="PTHR24412:SF493">
    <property type="entry name" value="BTB DOMAIN-CONTAINING PROTEIN"/>
    <property type="match status" value="1"/>
</dbReference>
<dbReference type="InterPro" id="IPR011333">
    <property type="entry name" value="SKP1/BTB/POZ_sf"/>
</dbReference>
<evidence type="ECO:0000313" key="5">
    <source>
        <dbReference type="Proteomes" id="UP000887566"/>
    </source>
</evidence>
<dbReference type="WBParaSite" id="PSAMB.scaffold274size59727.g4274.t1">
    <property type="protein sequence ID" value="PSAMB.scaffold274size59727.g4274.t1"/>
    <property type="gene ID" value="PSAMB.scaffold274size59727.g4274"/>
</dbReference>
<keyword evidence="1" id="KW-0880">Kelch repeat</keyword>
<organism evidence="5 6">
    <name type="scientific">Plectus sambesii</name>
    <dbReference type="NCBI Taxonomy" id="2011161"/>
    <lineage>
        <taxon>Eukaryota</taxon>
        <taxon>Metazoa</taxon>
        <taxon>Ecdysozoa</taxon>
        <taxon>Nematoda</taxon>
        <taxon>Chromadorea</taxon>
        <taxon>Plectida</taxon>
        <taxon>Plectina</taxon>
        <taxon>Plectoidea</taxon>
        <taxon>Plectidae</taxon>
        <taxon>Plectus</taxon>
    </lineage>
</organism>
<dbReference type="Proteomes" id="UP000887566">
    <property type="component" value="Unplaced"/>
</dbReference>